<dbReference type="PANTHER" id="PTHR10174:SF222">
    <property type="entry name" value="GH10083P-RELATED"/>
    <property type="match status" value="1"/>
</dbReference>
<dbReference type="SUPFAM" id="SSF46938">
    <property type="entry name" value="CRAL/TRIO N-terminal domain"/>
    <property type="match status" value="1"/>
</dbReference>
<dbReference type="SMART" id="SM00516">
    <property type="entry name" value="SEC14"/>
    <property type="match status" value="1"/>
</dbReference>
<proteinExistence type="predicted"/>
<dbReference type="CDD" id="cd00170">
    <property type="entry name" value="SEC14"/>
    <property type="match status" value="1"/>
</dbReference>
<dbReference type="InterPro" id="IPR036273">
    <property type="entry name" value="CRAL/TRIO_N_dom_sf"/>
</dbReference>
<dbReference type="SUPFAM" id="SSF52087">
    <property type="entry name" value="CRAL/TRIO domain"/>
    <property type="match status" value="1"/>
</dbReference>
<name>A0A1I8MS03_MUSDO</name>
<dbReference type="Proteomes" id="UP001652621">
    <property type="component" value="Unplaced"/>
</dbReference>
<dbReference type="AlphaFoldDB" id="A0A1I8MS03"/>
<dbReference type="VEuPathDB" id="VectorBase:MDOMA2_007246"/>
<dbReference type="PROSITE" id="PS50191">
    <property type="entry name" value="CRAL_TRIO"/>
    <property type="match status" value="1"/>
</dbReference>
<dbReference type="KEGG" id="mde:101899142"/>
<dbReference type="PANTHER" id="PTHR10174">
    <property type="entry name" value="ALPHA-TOCOPHEROL TRANSFER PROTEIN-RELATED"/>
    <property type="match status" value="1"/>
</dbReference>
<organism evidence="2">
    <name type="scientific">Musca domestica</name>
    <name type="common">House fly</name>
    <dbReference type="NCBI Taxonomy" id="7370"/>
    <lineage>
        <taxon>Eukaryota</taxon>
        <taxon>Metazoa</taxon>
        <taxon>Ecdysozoa</taxon>
        <taxon>Arthropoda</taxon>
        <taxon>Hexapoda</taxon>
        <taxon>Insecta</taxon>
        <taxon>Pterygota</taxon>
        <taxon>Neoptera</taxon>
        <taxon>Endopterygota</taxon>
        <taxon>Diptera</taxon>
        <taxon>Brachycera</taxon>
        <taxon>Muscomorpha</taxon>
        <taxon>Muscoidea</taxon>
        <taxon>Muscidae</taxon>
        <taxon>Musca</taxon>
    </lineage>
</organism>
<dbReference type="RefSeq" id="XP_005188110.1">
    <property type="nucleotide sequence ID" value="XM_005188053.3"/>
</dbReference>
<dbReference type="InterPro" id="IPR001251">
    <property type="entry name" value="CRAL-TRIO_dom"/>
</dbReference>
<reference evidence="2" key="1">
    <citation type="submission" date="2020-05" db="UniProtKB">
        <authorList>
            <consortium name="EnsemblMetazoa"/>
        </authorList>
    </citation>
    <scope>IDENTIFICATION</scope>
    <source>
        <strain evidence="2">Aabys</strain>
    </source>
</reference>
<reference evidence="4" key="2">
    <citation type="submission" date="2025-04" db="UniProtKB">
        <authorList>
            <consortium name="RefSeq"/>
        </authorList>
    </citation>
    <scope>IDENTIFICATION</scope>
    <source>
        <strain evidence="4">Aabys</strain>
    </source>
</reference>
<keyword evidence="3" id="KW-1185">Reference proteome</keyword>
<dbReference type="OrthoDB" id="1434354at2759"/>
<dbReference type="InterPro" id="IPR036865">
    <property type="entry name" value="CRAL-TRIO_dom_sf"/>
</dbReference>
<gene>
    <name evidence="2" type="primary">101899142</name>
    <name evidence="4" type="synonym">LOC101899142</name>
</gene>
<accession>A0A1I8MS03</accession>
<protein>
    <submittedName>
        <fullName evidence="4">Alpha-tocopherol transfer protein</fullName>
    </submittedName>
</protein>
<dbReference type="EnsemblMetazoa" id="MDOA007867-RA">
    <property type="protein sequence ID" value="MDOA007867-PA"/>
    <property type="gene ID" value="MDOA007867"/>
</dbReference>
<dbReference type="GO" id="GO:0016020">
    <property type="term" value="C:membrane"/>
    <property type="evidence" value="ECO:0007669"/>
    <property type="project" value="TreeGrafter"/>
</dbReference>
<dbReference type="Gene3D" id="3.40.525.10">
    <property type="entry name" value="CRAL-TRIO lipid binding domain"/>
    <property type="match status" value="1"/>
</dbReference>
<dbReference type="Pfam" id="PF00650">
    <property type="entry name" value="CRAL_TRIO"/>
    <property type="match status" value="1"/>
</dbReference>
<dbReference type="eggNOG" id="KOG1471">
    <property type="taxonomic scope" value="Eukaryota"/>
</dbReference>
<evidence type="ECO:0000259" key="1">
    <source>
        <dbReference type="PROSITE" id="PS50191"/>
    </source>
</evidence>
<evidence type="ECO:0000313" key="2">
    <source>
        <dbReference type="EnsemblMetazoa" id="MDOA007867-PA"/>
    </source>
</evidence>
<evidence type="ECO:0000313" key="3">
    <source>
        <dbReference type="Proteomes" id="UP001652621"/>
    </source>
</evidence>
<dbReference type="Gene3D" id="1.20.5.1200">
    <property type="entry name" value="Alpha-tocopherol transfer"/>
    <property type="match status" value="1"/>
</dbReference>
<evidence type="ECO:0000313" key="4">
    <source>
        <dbReference type="RefSeq" id="XP_005188110.1"/>
    </source>
</evidence>
<dbReference type="GeneID" id="101899142"/>
<sequence>MSAEISVKEKLKLLKTWFRENPNLPEEIDPTLLKRFFKCMNGDLEETKKLVEHNYLLRNKTPQIFIDRNPDDEATKKSFFDVEMVPLPGLTPENYKVLCFRMVNKDPKTQNSIEESKAFFMMTDTRFTFDDVTDKFLDVAPNSATTDDDKDCIDDDMSSLSNGEIHIVDIANYTLRHIANMSLMVMRAYMNFLQEAYPVRLKAMHIINCPTHVNRMVTITKPFIREEVFNMTHFHTKGLDSLFEHVPRDILPLDYGGNARSLADISADWWKIIQSKKTYLMDPRHWKVNKTEEPASRWSLW</sequence>
<dbReference type="VEuPathDB" id="VectorBase:MDOA007867"/>
<feature type="domain" description="CRAL-TRIO" evidence="1">
    <location>
        <begin position="167"/>
        <end position="263"/>
    </location>
</feature>
<dbReference type="GO" id="GO:1902936">
    <property type="term" value="F:phosphatidylinositol bisphosphate binding"/>
    <property type="evidence" value="ECO:0007669"/>
    <property type="project" value="TreeGrafter"/>
</dbReference>